<dbReference type="SUPFAM" id="SSF53474">
    <property type="entry name" value="alpha/beta-Hydrolases"/>
    <property type="match status" value="1"/>
</dbReference>
<keyword evidence="3" id="KW-1185">Reference proteome</keyword>
<dbReference type="Proteomes" id="UP000316096">
    <property type="component" value="Unassembled WGS sequence"/>
</dbReference>
<evidence type="ECO:0000313" key="2">
    <source>
        <dbReference type="EMBL" id="TQL95080.1"/>
    </source>
</evidence>
<dbReference type="InterPro" id="IPR050266">
    <property type="entry name" value="AB_hydrolase_sf"/>
</dbReference>
<dbReference type="PANTHER" id="PTHR43798">
    <property type="entry name" value="MONOACYLGLYCEROL LIPASE"/>
    <property type="match status" value="1"/>
</dbReference>
<dbReference type="AlphaFoldDB" id="A0A543CDI3"/>
<comment type="caution">
    <text evidence="2">The sequence shown here is derived from an EMBL/GenBank/DDBJ whole genome shotgun (WGS) entry which is preliminary data.</text>
</comment>
<evidence type="ECO:0000313" key="3">
    <source>
        <dbReference type="Proteomes" id="UP000316096"/>
    </source>
</evidence>
<accession>A0A543CDI3</accession>
<reference evidence="2 3" key="1">
    <citation type="submission" date="2019-06" db="EMBL/GenBank/DDBJ databases">
        <title>Sequencing the genomes of 1000 actinobacteria strains.</title>
        <authorList>
            <person name="Klenk H.-P."/>
        </authorList>
    </citation>
    <scope>NUCLEOTIDE SEQUENCE [LARGE SCALE GENOMIC DNA]</scope>
    <source>
        <strain evidence="2 3">DSM 102200</strain>
    </source>
</reference>
<dbReference type="Pfam" id="PF00561">
    <property type="entry name" value="Abhydrolase_1"/>
    <property type="match status" value="1"/>
</dbReference>
<dbReference type="InterPro" id="IPR000073">
    <property type="entry name" value="AB_hydrolase_1"/>
</dbReference>
<dbReference type="OrthoDB" id="9804723at2"/>
<dbReference type="RefSeq" id="WP_141952918.1">
    <property type="nucleotide sequence ID" value="NZ_VFOZ01000001.1"/>
</dbReference>
<name>A0A543CDI3_9ACTN</name>
<dbReference type="EMBL" id="VFOZ01000001">
    <property type="protein sequence ID" value="TQL95080.1"/>
    <property type="molecule type" value="Genomic_DNA"/>
</dbReference>
<dbReference type="GO" id="GO:0016020">
    <property type="term" value="C:membrane"/>
    <property type="evidence" value="ECO:0007669"/>
    <property type="project" value="TreeGrafter"/>
</dbReference>
<dbReference type="GO" id="GO:0003824">
    <property type="term" value="F:catalytic activity"/>
    <property type="evidence" value="ECO:0007669"/>
    <property type="project" value="InterPro"/>
</dbReference>
<proteinExistence type="predicted"/>
<dbReference type="PRINTS" id="PR00412">
    <property type="entry name" value="EPOXHYDRLASE"/>
</dbReference>
<dbReference type="InterPro" id="IPR000639">
    <property type="entry name" value="Epox_hydrolase-like"/>
</dbReference>
<protein>
    <submittedName>
        <fullName evidence="2">Pimeloyl-ACP methyl ester carboxylesterase</fullName>
    </submittedName>
</protein>
<dbReference type="InterPro" id="IPR029058">
    <property type="entry name" value="AB_hydrolase_fold"/>
</dbReference>
<feature type="domain" description="AB hydrolase-1" evidence="1">
    <location>
        <begin position="36"/>
        <end position="282"/>
    </location>
</feature>
<dbReference type="PANTHER" id="PTHR43798:SF33">
    <property type="entry name" value="HYDROLASE, PUTATIVE (AFU_ORTHOLOGUE AFUA_2G14860)-RELATED"/>
    <property type="match status" value="1"/>
</dbReference>
<evidence type="ECO:0000259" key="1">
    <source>
        <dbReference type="Pfam" id="PF00561"/>
    </source>
</evidence>
<dbReference type="Gene3D" id="3.40.50.1820">
    <property type="entry name" value="alpha/beta hydrolase"/>
    <property type="match status" value="1"/>
</dbReference>
<gene>
    <name evidence="2" type="ORF">FB559_0574</name>
</gene>
<sequence length="299" mass="32338">MGPVPATPLSTGAHTVEVGGVALRYHVSGTGPVCLAHPGGPGIWWDYLRMPAVEQHLTMVYVEPIGTGESGRLASHPHGYTRERYAQALDRLIAHLGVRRVHLLGHSHGGFVTQHYALKYADRLAGIILYDSAPLTGPEQFADAAARMEGFAAAHADAHGLPDVLDAWRSVPTISDDEAMTAVVQRLFPAYFADYWGREEEFAAARTAVRGTYISGFDERMEPVLIDDRELLGSVMTPTLVIVGRHDFICGPRWADELHEGIPSSELVVLEDSGHFGHLEEPDVFARAVAGFVASTAGA</sequence>
<organism evidence="2 3">
    <name type="scientific">Actinoallomurus bryophytorum</name>
    <dbReference type="NCBI Taxonomy" id="1490222"/>
    <lineage>
        <taxon>Bacteria</taxon>
        <taxon>Bacillati</taxon>
        <taxon>Actinomycetota</taxon>
        <taxon>Actinomycetes</taxon>
        <taxon>Streptosporangiales</taxon>
        <taxon>Thermomonosporaceae</taxon>
        <taxon>Actinoallomurus</taxon>
    </lineage>
</organism>